<name>A0AA92HAI0_RHIRH</name>
<evidence type="ECO:0000313" key="1">
    <source>
        <dbReference type="EMBL" id="PVE56465.1"/>
    </source>
</evidence>
<comment type="caution">
    <text evidence="1">The sequence shown here is derived from an EMBL/GenBank/DDBJ whole genome shotgun (WGS) entry which is preliminary data.</text>
</comment>
<organism evidence="1 2">
    <name type="scientific">Rhizobium rhizogenes</name>
    <name type="common">Agrobacterium rhizogenes</name>
    <dbReference type="NCBI Taxonomy" id="359"/>
    <lineage>
        <taxon>Bacteria</taxon>
        <taxon>Pseudomonadati</taxon>
        <taxon>Pseudomonadota</taxon>
        <taxon>Alphaproteobacteria</taxon>
        <taxon>Hyphomicrobiales</taxon>
        <taxon>Rhizobiaceae</taxon>
        <taxon>Rhizobium/Agrobacterium group</taxon>
        <taxon>Rhizobium</taxon>
    </lineage>
</organism>
<protein>
    <submittedName>
        <fullName evidence="1">Uncharacterized protein</fullName>
    </submittedName>
</protein>
<dbReference type="Proteomes" id="UP000244335">
    <property type="component" value="Unassembled WGS sequence"/>
</dbReference>
<gene>
    <name evidence="1" type="ORF">DC430_01355</name>
</gene>
<reference evidence="1 2" key="1">
    <citation type="submission" date="2018-04" db="EMBL/GenBank/DDBJ databases">
        <authorList>
            <person name="Hagen T."/>
        </authorList>
    </citation>
    <scope>NUCLEOTIDE SEQUENCE [LARGE SCALE GENOMIC DNA]</scope>
    <source>
        <strain evidence="1 2">TPD7009</strain>
    </source>
</reference>
<dbReference type="AlphaFoldDB" id="A0AA92HAI0"/>
<accession>A0AA92HAI0</accession>
<dbReference type="EMBL" id="QDFR01000001">
    <property type="protein sequence ID" value="PVE56465.1"/>
    <property type="molecule type" value="Genomic_DNA"/>
</dbReference>
<proteinExistence type="predicted"/>
<evidence type="ECO:0000313" key="2">
    <source>
        <dbReference type="Proteomes" id="UP000244335"/>
    </source>
</evidence>
<sequence length="101" mass="11746">MSFVRWIRSFNLILTVKAPCASLEARRFNFLKLRIVFCENQDRFPVRSCKLRPRPQQLCAILGLDPRIHVFNGIMNDLVSSDLIRGATMTTQGVILRRERL</sequence>